<dbReference type="Proteomes" id="UP000886814">
    <property type="component" value="Unassembled WGS sequence"/>
</dbReference>
<name>A0A9D1PBS0_9FIRM</name>
<dbReference type="EMBL" id="DXIQ01000027">
    <property type="protein sequence ID" value="HIV38208.1"/>
    <property type="molecule type" value="Genomic_DNA"/>
</dbReference>
<dbReference type="AlphaFoldDB" id="A0A9D1PBS0"/>
<organism evidence="1 2">
    <name type="scientific">Candidatus Blautia stercorigallinarum</name>
    <dbReference type="NCBI Taxonomy" id="2838501"/>
    <lineage>
        <taxon>Bacteria</taxon>
        <taxon>Bacillati</taxon>
        <taxon>Bacillota</taxon>
        <taxon>Clostridia</taxon>
        <taxon>Lachnospirales</taxon>
        <taxon>Lachnospiraceae</taxon>
        <taxon>Blautia</taxon>
    </lineage>
</organism>
<evidence type="ECO:0000313" key="1">
    <source>
        <dbReference type="EMBL" id="HIV38208.1"/>
    </source>
</evidence>
<evidence type="ECO:0000313" key="2">
    <source>
        <dbReference type="Proteomes" id="UP000886814"/>
    </source>
</evidence>
<comment type="caution">
    <text evidence="1">The sequence shown here is derived from an EMBL/GenBank/DDBJ whole genome shotgun (WGS) entry which is preliminary data.</text>
</comment>
<reference evidence="1" key="2">
    <citation type="submission" date="2021-04" db="EMBL/GenBank/DDBJ databases">
        <authorList>
            <person name="Gilroy R."/>
        </authorList>
    </citation>
    <scope>NUCLEOTIDE SEQUENCE</scope>
    <source>
        <strain evidence="1">CHK195-9823</strain>
    </source>
</reference>
<gene>
    <name evidence="1" type="ORF">H9747_04310</name>
</gene>
<sequence length="160" mass="18149">MDYSSYQQVTGVIQEIRRGNSCCTQIITIMTDNEAVNILVSGDTRIIDNMRLRRGMRVAVFYDANLPTPAIYPPQFRAELIVPLGRAQQVTLKYFDETLTAEDNSLKLNLSPFTNIETLNGQRYLCTPENSQLLVYYTSTTFSIPPQTTPQKIVVLCPFE</sequence>
<reference evidence="1" key="1">
    <citation type="journal article" date="2021" name="PeerJ">
        <title>Extensive microbial diversity within the chicken gut microbiome revealed by metagenomics and culture.</title>
        <authorList>
            <person name="Gilroy R."/>
            <person name="Ravi A."/>
            <person name="Getino M."/>
            <person name="Pursley I."/>
            <person name="Horton D.L."/>
            <person name="Alikhan N.F."/>
            <person name="Baker D."/>
            <person name="Gharbi K."/>
            <person name="Hall N."/>
            <person name="Watson M."/>
            <person name="Adriaenssens E.M."/>
            <person name="Foster-Nyarko E."/>
            <person name="Jarju S."/>
            <person name="Secka A."/>
            <person name="Antonio M."/>
            <person name="Oren A."/>
            <person name="Chaudhuri R.R."/>
            <person name="La Ragione R."/>
            <person name="Hildebrand F."/>
            <person name="Pallen M.J."/>
        </authorList>
    </citation>
    <scope>NUCLEOTIDE SEQUENCE</scope>
    <source>
        <strain evidence="1">CHK195-9823</strain>
    </source>
</reference>
<accession>A0A9D1PBS0</accession>
<protein>
    <submittedName>
        <fullName evidence="1">Uncharacterized protein</fullName>
    </submittedName>
</protein>
<proteinExistence type="predicted"/>